<feature type="signal peptide" evidence="1">
    <location>
        <begin position="1"/>
        <end position="19"/>
    </location>
</feature>
<evidence type="ECO:0000256" key="1">
    <source>
        <dbReference type="SAM" id="SignalP"/>
    </source>
</evidence>
<reference evidence="2" key="1">
    <citation type="journal article" date="2023" name="Mol. Phylogenet. Evol.">
        <title>Genome-scale phylogeny and comparative genomics of the fungal order Sordariales.</title>
        <authorList>
            <person name="Hensen N."/>
            <person name="Bonometti L."/>
            <person name="Westerberg I."/>
            <person name="Brannstrom I.O."/>
            <person name="Guillou S."/>
            <person name="Cros-Aarteil S."/>
            <person name="Calhoun S."/>
            <person name="Haridas S."/>
            <person name="Kuo A."/>
            <person name="Mondo S."/>
            <person name="Pangilinan J."/>
            <person name="Riley R."/>
            <person name="LaButti K."/>
            <person name="Andreopoulos B."/>
            <person name="Lipzen A."/>
            <person name="Chen C."/>
            <person name="Yan M."/>
            <person name="Daum C."/>
            <person name="Ng V."/>
            <person name="Clum A."/>
            <person name="Steindorff A."/>
            <person name="Ohm R.A."/>
            <person name="Martin F."/>
            <person name="Silar P."/>
            <person name="Natvig D.O."/>
            <person name="Lalanne C."/>
            <person name="Gautier V."/>
            <person name="Ament-Velasquez S.L."/>
            <person name="Kruys A."/>
            <person name="Hutchinson M.I."/>
            <person name="Powell A.J."/>
            <person name="Barry K."/>
            <person name="Miller A.N."/>
            <person name="Grigoriev I.V."/>
            <person name="Debuchy R."/>
            <person name="Gladieux P."/>
            <person name="Hiltunen Thoren M."/>
            <person name="Johannesson H."/>
        </authorList>
    </citation>
    <scope>NUCLEOTIDE SEQUENCE</scope>
    <source>
        <strain evidence="2">PSN309</strain>
    </source>
</reference>
<keyword evidence="1" id="KW-0732">Signal</keyword>
<evidence type="ECO:0000313" key="2">
    <source>
        <dbReference type="EMBL" id="KAK4184488.1"/>
    </source>
</evidence>
<sequence>MKSTFTLTLAGALVASVIAQLPILNPKWEAFPHPGVSVLSVGKDGVNGPGLNDMPLPSYTMTKRTNGLVPTPCVDIANNLNPEYDVLCPVTSVEVYDVLYSDCPIPKVICRCGNSSSVHTPDVLAQRLGRVPLKGRQLVRVLMNTVPLEPQCGAWANGADININGSCYSETQSAFLHEVGHLIDYRVGLDTSPYTQPWSGRAAFTDAIATDNCVADWYAKQSYPEAFSEMAVITAWHLYRQHYKQLNPLIENTVCLDNQFAVTIPILSEYYEPGQVGCTSAYDIPNTCVTPPCASLKTREEQQAQYPGVVFEDAEKYIQAYTKSRGGNLTDVGLQFVA</sequence>
<proteinExistence type="predicted"/>
<organism evidence="2 3">
    <name type="scientific">Podospora australis</name>
    <dbReference type="NCBI Taxonomy" id="1536484"/>
    <lineage>
        <taxon>Eukaryota</taxon>
        <taxon>Fungi</taxon>
        <taxon>Dikarya</taxon>
        <taxon>Ascomycota</taxon>
        <taxon>Pezizomycotina</taxon>
        <taxon>Sordariomycetes</taxon>
        <taxon>Sordariomycetidae</taxon>
        <taxon>Sordariales</taxon>
        <taxon>Podosporaceae</taxon>
        <taxon>Podospora</taxon>
    </lineage>
</organism>
<accession>A0AAN6WLT9</accession>
<evidence type="ECO:0000313" key="3">
    <source>
        <dbReference type="Proteomes" id="UP001302126"/>
    </source>
</evidence>
<comment type="caution">
    <text evidence="2">The sequence shown here is derived from an EMBL/GenBank/DDBJ whole genome shotgun (WGS) entry which is preliminary data.</text>
</comment>
<gene>
    <name evidence="2" type="ORF">QBC35DRAFT_466415</name>
</gene>
<protein>
    <recommendedName>
        <fullName evidence="4">Conidiation-specific protein 13</fullName>
    </recommendedName>
</protein>
<feature type="chain" id="PRO_5042822249" description="Conidiation-specific protein 13" evidence="1">
    <location>
        <begin position="20"/>
        <end position="338"/>
    </location>
</feature>
<evidence type="ECO:0008006" key="4">
    <source>
        <dbReference type="Google" id="ProtNLM"/>
    </source>
</evidence>
<name>A0AAN6WLT9_9PEZI</name>
<dbReference type="AlphaFoldDB" id="A0AAN6WLT9"/>
<reference evidence="2" key="2">
    <citation type="submission" date="2023-05" db="EMBL/GenBank/DDBJ databases">
        <authorList>
            <consortium name="Lawrence Berkeley National Laboratory"/>
            <person name="Steindorff A."/>
            <person name="Hensen N."/>
            <person name="Bonometti L."/>
            <person name="Westerberg I."/>
            <person name="Brannstrom I.O."/>
            <person name="Guillou S."/>
            <person name="Cros-Aarteil S."/>
            <person name="Calhoun S."/>
            <person name="Haridas S."/>
            <person name="Kuo A."/>
            <person name="Mondo S."/>
            <person name="Pangilinan J."/>
            <person name="Riley R."/>
            <person name="Labutti K."/>
            <person name="Andreopoulos B."/>
            <person name="Lipzen A."/>
            <person name="Chen C."/>
            <person name="Yanf M."/>
            <person name="Daum C."/>
            <person name="Ng V."/>
            <person name="Clum A."/>
            <person name="Ohm R."/>
            <person name="Martin F."/>
            <person name="Silar P."/>
            <person name="Natvig D."/>
            <person name="Lalanne C."/>
            <person name="Gautier V."/>
            <person name="Ament-Velasquez S.L."/>
            <person name="Kruys A."/>
            <person name="Hutchinson M.I."/>
            <person name="Powell A.J."/>
            <person name="Barry K."/>
            <person name="Miller A.N."/>
            <person name="Grigoriev I.V."/>
            <person name="Debuchy R."/>
            <person name="Gladieux P."/>
            <person name="Thoren M.H."/>
            <person name="Johannesson H."/>
        </authorList>
    </citation>
    <scope>NUCLEOTIDE SEQUENCE</scope>
    <source>
        <strain evidence="2">PSN309</strain>
    </source>
</reference>
<dbReference type="Proteomes" id="UP001302126">
    <property type="component" value="Unassembled WGS sequence"/>
</dbReference>
<dbReference type="EMBL" id="MU864486">
    <property type="protein sequence ID" value="KAK4184488.1"/>
    <property type="molecule type" value="Genomic_DNA"/>
</dbReference>
<keyword evidence="3" id="KW-1185">Reference proteome</keyword>